<dbReference type="AlphaFoldDB" id="A0A0R2D3K1"/>
<feature type="transmembrane region" description="Helical" evidence="1">
    <location>
        <begin position="334"/>
        <end position="350"/>
    </location>
</feature>
<proteinExistence type="predicted"/>
<feature type="transmembrane region" description="Helical" evidence="1">
    <location>
        <begin position="356"/>
        <end position="373"/>
    </location>
</feature>
<dbReference type="EMBL" id="AYZD01000035">
    <property type="protein sequence ID" value="KRM94886.1"/>
    <property type="molecule type" value="Genomic_DNA"/>
</dbReference>
<organism evidence="2 3">
    <name type="scientific">Liquorilactobacillus aquaticus DSM 21051</name>
    <dbReference type="NCBI Taxonomy" id="1423725"/>
    <lineage>
        <taxon>Bacteria</taxon>
        <taxon>Bacillati</taxon>
        <taxon>Bacillota</taxon>
        <taxon>Bacilli</taxon>
        <taxon>Lactobacillales</taxon>
        <taxon>Lactobacillaceae</taxon>
        <taxon>Liquorilactobacillus</taxon>
    </lineage>
</organism>
<dbReference type="Proteomes" id="UP000051015">
    <property type="component" value="Unassembled WGS sequence"/>
</dbReference>
<protein>
    <recommendedName>
        <fullName evidence="4">Polysaccharide polymerase</fullName>
    </recommendedName>
</protein>
<dbReference type="STRING" id="1423725.FC19_GL000146"/>
<feature type="transmembrane region" description="Helical" evidence="1">
    <location>
        <begin position="7"/>
        <end position="27"/>
    </location>
</feature>
<keyword evidence="1" id="KW-0472">Membrane</keyword>
<evidence type="ECO:0000313" key="3">
    <source>
        <dbReference type="Proteomes" id="UP000051015"/>
    </source>
</evidence>
<evidence type="ECO:0008006" key="4">
    <source>
        <dbReference type="Google" id="ProtNLM"/>
    </source>
</evidence>
<sequence length="402" mass="47346">MNYKNFLKDFLFIFSFMTYLSFSIFSRSFYYKYFYAGHIFTYIVMFCFLLLLLKELIASQITLREILSFLICLFMFMIIRHWNNTPIAALPIFIFSGRNVNLERVLKAAIVTSLASLVVIILSAKLGIITDHVGVSQFRIRHYLGFTYILFPSAIFFNITAMIIYIYKDKLKLTLLMLLLLGNYYFYVMTRSNLSFYLAVVLIILSFFARKNNFKSHFAFLSCFSYIIFFVISYLIIRNYSPSNLWMYHLNLILENRIALGQESLDLFGIHLFGSDVQWQGFGLDFNNGVVPIGNYLYVDNFYINILQQYGIIYTFLFILFLTILLFKSYKKKNYYMVIILSMFAIHGLIDDLMDTLYYNTFLLAIGTALFKTTDMKQKSIVKVVNKLKVEKENKTEKKLRN</sequence>
<feature type="transmembrane region" description="Helical" evidence="1">
    <location>
        <begin position="218"/>
        <end position="237"/>
    </location>
</feature>
<feature type="transmembrane region" description="Helical" evidence="1">
    <location>
        <begin position="105"/>
        <end position="124"/>
    </location>
</feature>
<feature type="transmembrane region" description="Helical" evidence="1">
    <location>
        <begin position="145"/>
        <end position="167"/>
    </location>
</feature>
<feature type="transmembrane region" description="Helical" evidence="1">
    <location>
        <begin position="306"/>
        <end position="327"/>
    </location>
</feature>
<feature type="transmembrane region" description="Helical" evidence="1">
    <location>
        <begin position="187"/>
        <end position="209"/>
    </location>
</feature>
<evidence type="ECO:0000313" key="2">
    <source>
        <dbReference type="EMBL" id="KRM94886.1"/>
    </source>
</evidence>
<keyword evidence="1" id="KW-0812">Transmembrane</keyword>
<evidence type="ECO:0000256" key="1">
    <source>
        <dbReference type="SAM" id="Phobius"/>
    </source>
</evidence>
<gene>
    <name evidence="2" type="ORF">FC19_GL000146</name>
</gene>
<feature type="transmembrane region" description="Helical" evidence="1">
    <location>
        <begin position="33"/>
        <end position="53"/>
    </location>
</feature>
<dbReference type="PATRIC" id="fig|1423725.3.peg.149"/>
<reference evidence="2 3" key="1">
    <citation type="journal article" date="2015" name="Genome Announc.">
        <title>Expanding the biotechnology potential of lactobacilli through comparative genomics of 213 strains and associated genera.</title>
        <authorList>
            <person name="Sun Z."/>
            <person name="Harris H.M."/>
            <person name="McCann A."/>
            <person name="Guo C."/>
            <person name="Argimon S."/>
            <person name="Zhang W."/>
            <person name="Yang X."/>
            <person name="Jeffery I.B."/>
            <person name="Cooney J.C."/>
            <person name="Kagawa T.F."/>
            <person name="Liu W."/>
            <person name="Song Y."/>
            <person name="Salvetti E."/>
            <person name="Wrobel A."/>
            <person name="Rasinkangas P."/>
            <person name="Parkhill J."/>
            <person name="Rea M.C."/>
            <person name="O'Sullivan O."/>
            <person name="Ritari J."/>
            <person name="Douillard F.P."/>
            <person name="Paul Ross R."/>
            <person name="Yang R."/>
            <person name="Briner A.E."/>
            <person name="Felis G.E."/>
            <person name="de Vos W.M."/>
            <person name="Barrangou R."/>
            <person name="Klaenhammer T.R."/>
            <person name="Caufield P.W."/>
            <person name="Cui Y."/>
            <person name="Zhang H."/>
            <person name="O'Toole P.W."/>
        </authorList>
    </citation>
    <scope>NUCLEOTIDE SEQUENCE [LARGE SCALE GENOMIC DNA]</scope>
    <source>
        <strain evidence="2 3">DSM 21051</strain>
    </source>
</reference>
<accession>A0A0R2D3K1</accession>
<keyword evidence="1" id="KW-1133">Transmembrane helix</keyword>
<name>A0A0R2D3K1_9LACO</name>
<keyword evidence="3" id="KW-1185">Reference proteome</keyword>
<comment type="caution">
    <text evidence="2">The sequence shown here is derived from an EMBL/GenBank/DDBJ whole genome shotgun (WGS) entry which is preliminary data.</text>
</comment>
<feature type="transmembrane region" description="Helical" evidence="1">
    <location>
        <begin position="65"/>
        <end position="82"/>
    </location>
</feature>